<feature type="chain" id="PRO_5046667553" evidence="2">
    <location>
        <begin position="23"/>
        <end position="419"/>
    </location>
</feature>
<dbReference type="Proteomes" id="UP000722336">
    <property type="component" value="Unassembled WGS sequence"/>
</dbReference>
<evidence type="ECO:0000313" key="4">
    <source>
        <dbReference type="Proteomes" id="UP000722336"/>
    </source>
</evidence>
<feature type="region of interest" description="Disordered" evidence="1">
    <location>
        <begin position="171"/>
        <end position="194"/>
    </location>
</feature>
<sequence>MRRALVCLLTAWLMPLAVVAHAQTNPALSGLSQAAISECAKLRSGDTIATVLFRTDRVTLTRSGQRTLAILKRCIGDDAELRIRVGGNPRTDGQTSTNEDEAFRQFRNRVVLVSQQLDGPRLSIAPAVRVDVEVYVGDLQSLRLHPRPAMLLARAEASGRAAILGVRNFDPPEEPVPVGPPPPPRQPSVIRPPDRPVVVHSEATSAPRIATRSFASGLPPVTDRFGAIAVLAFPGAAATVSDIRRMGAICRVFVRKFDDAAEILAERPDARQMVTIWPVKASLNIIPLSRDASDDEIEAVCGDVIGGYDYITAREWLQHVPEDLRDRGARGPYLIAWAPPGSIGDSDQPFLVSDLSALDSEAAIDKAFQLWSEEIESKPERWSNGWDPQMLLLAIGAAADRYGEQIVNGISFVLGRDSD</sequence>
<keyword evidence="4" id="KW-1185">Reference proteome</keyword>
<gene>
    <name evidence="3" type="ORF">KCG44_11140</name>
</gene>
<evidence type="ECO:0000256" key="2">
    <source>
        <dbReference type="SAM" id="SignalP"/>
    </source>
</evidence>
<evidence type="ECO:0000256" key="1">
    <source>
        <dbReference type="SAM" id="MobiDB-lite"/>
    </source>
</evidence>
<dbReference type="EMBL" id="JAGSPA010000003">
    <property type="protein sequence ID" value="MBV7257339.1"/>
    <property type="molecule type" value="Genomic_DNA"/>
</dbReference>
<feature type="compositionally biased region" description="Pro residues" evidence="1">
    <location>
        <begin position="174"/>
        <end position="186"/>
    </location>
</feature>
<accession>A0ABS6SFZ8</accession>
<evidence type="ECO:0000313" key="3">
    <source>
        <dbReference type="EMBL" id="MBV7257339.1"/>
    </source>
</evidence>
<feature type="signal peptide" evidence="2">
    <location>
        <begin position="1"/>
        <end position="22"/>
    </location>
</feature>
<protein>
    <submittedName>
        <fullName evidence="3">Uncharacterized protein</fullName>
    </submittedName>
</protein>
<proteinExistence type="predicted"/>
<organism evidence="3 4">
    <name type="scientific">Pacificimonas pallii</name>
    <dbReference type="NCBI Taxonomy" id="2827236"/>
    <lineage>
        <taxon>Bacteria</taxon>
        <taxon>Pseudomonadati</taxon>
        <taxon>Pseudomonadota</taxon>
        <taxon>Alphaproteobacteria</taxon>
        <taxon>Sphingomonadales</taxon>
        <taxon>Sphingosinicellaceae</taxon>
        <taxon>Pacificimonas</taxon>
    </lineage>
</organism>
<reference evidence="3 4" key="1">
    <citation type="submission" date="2021-04" db="EMBL/GenBank/DDBJ databases">
        <authorList>
            <person name="Pira H."/>
            <person name="Risdian C."/>
            <person name="Wink J."/>
        </authorList>
    </citation>
    <scope>NUCLEOTIDE SEQUENCE [LARGE SCALE GENOMIC DNA]</scope>
    <source>
        <strain evidence="3 4">WHA3</strain>
    </source>
</reference>
<comment type="caution">
    <text evidence="3">The sequence shown here is derived from an EMBL/GenBank/DDBJ whole genome shotgun (WGS) entry which is preliminary data.</text>
</comment>
<name>A0ABS6SFZ8_9SPHN</name>
<dbReference type="RefSeq" id="WP_218446157.1">
    <property type="nucleotide sequence ID" value="NZ_JAGSPA010000003.1"/>
</dbReference>
<keyword evidence="2" id="KW-0732">Signal</keyword>